<feature type="region of interest" description="Disordered" evidence="1">
    <location>
        <begin position="449"/>
        <end position="484"/>
    </location>
</feature>
<evidence type="ECO:0000313" key="3">
    <source>
        <dbReference type="Proteomes" id="UP001218188"/>
    </source>
</evidence>
<accession>A0AAD6RXC0</accession>
<evidence type="ECO:0000256" key="1">
    <source>
        <dbReference type="SAM" id="MobiDB-lite"/>
    </source>
</evidence>
<proteinExistence type="predicted"/>
<dbReference type="EMBL" id="JARJCM010000438">
    <property type="protein sequence ID" value="KAJ7017068.1"/>
    <property type="molecule type" value="Genomic_DNA"/>
</dbReference>
<comment type="caution">
    <text evidence="2">The sequence shown here is derived from an EMBL/GenBank/DDBJ whole genome shotgun (WGS) entry which is preliminary data.</text>
</comment>
<gene>
    <name evidence="2" type="ORF">C8F04DRAFT_1280130</name>
</gene>
<evidence type="ECO:0000313" key="2">
    <source>
        <dbReference type="EMBL" id="KAJ7017068.1"/>
    </source>
</evidence>
<feature type="compositionally biased region" description="Low complexity" evidence="1">
    <location>
        <begin position="302"/>
        <end position="311"/>
    </location>
</feature>
<name>A0AAD6RXC0_9AGAR</name>
<feature type="region of interest" description="Disordered" evidence="1">
    <location>
        <begin position="56"/>
        <end position="99"/>
    </location>
</feature>
<feature type="compositionally biased region" description="Basic residues" evidence="1">
    <location>
        <begin position="247"/>
        <end position="266"/>
    </location>
</feature>
<dbReference type="Proteomes" id="UP001218188">
    <property type="component" value="Unassembled WGS sequence"/>
</dbReference>
<feature type="compositionally biased region" description="Pro residues" evidence="1">
    <location>
        <begin position="586"/>
        <end position="597"/>
    </location>
</feature>
<feature type="region of interest" description="Disordered" evidence="1">
    <location>
        <begin position="238"/>
        <end position="330"/>
    </location>
</feature>
<dbReference type="AlphaFoldDB" id="A0AAD6RXC0"/>
<feature type="compositionally biased region" description="Pro residues" evidence="1">
    <location>
        <begin position="471"/>
        <end position="483"/>
    </location>
</feature>
<keyword evidence="3" id="KW-1185">Reference proteome</keyword>
<protein>
    <submittedName>
        <fullName evidence="2">Uncharacterized protein</fullName>
    </submittedName>
</protein>
<organism evidence="2 3">
    <name type="scientific">Mycena alexandri</name>
    <dbReference type="NCBI Taxonomy" id="1745969"/>
    <lineage>
        <taxon>Eukaryota</taxon>
        <taxon>Fungi</taxon>
        <taxon>Dikarya</taxon>
        <taxon>Basidiomycota</taxon>
        <taxon>Agaricomycotina</taxon>
        <taxon>Agaricomycetes</taxon>
        <taxon>Agaricomycetidae</taxon>
        <taxon>Agaricales</taxon>
        <taxon>Marasmiineae</taxon>
        <taxon>Mycenaceae</taxon>
        <taxon>Mycena</taxon>
    </lineage>
</organism>
<reference evidence="2" key="1">
    <citation type="submission" date="2023-03" db="EMBL/GenBank/DDBJ databases">
        <title>Massive genome expansion in bonnet fungi (Mycena s.s.) driven by repeated elements and novel gene families across ecological guilds.</title>
        <authorList>
            <consortium name="Lawrence Berkeley National Laboratory"/>
            <person name="Harder C.B."/>
            <person name="Miyauchi S."/>
            <person name="Viragh M."/>
            <person name="Kuo A."/>
            <person name="Thoen E."/>
            <person name="Andreopoulos B."/>
            <person name="Lu D."/>
            <person name="Skrede I."/>
            <person name="Drula E."/>
            <person name="Henrissat B."/>
            <person name="Morin E."/>
            <person name="Kohler A."/>
            <person name="Barry K."/>
            <person name="LaButti K."/>
            <person name="Morin E."/>
            <person name="Salamov A."/>
            <person name="Lipzen A."/>
            <person name="Mereny Z."/>
            <person name="Hegedus B."/>
            <person name="Baldrian P."/>
            <person name="Stursova M."/>
            <person name="Weitz H."/>
            <person name="Taylor A."/>
            <person name="Grigoriev I.V."/>
            <person name="Nagy L.G."/>
            <person name="Martin F."/>
            <person name="Kauserud H."/>
        </authorList>
    </citation>
    <scope>NUCLEOTIDE SEQUENCE</scope>
    <source>
        <strain evidence="2">CBHHK200</strain>
    </source>
</reference>
<sequence length="745" mass="79468">MLTTLYSLHSNSCSTAAIQFEFVLPLANSRVCEHLRVHLRVPPIALLLPPRTAFERTHTLPPRTARAQPARTPPSSRASKLAVRTRTPPQAWTRGLPPPPRRASLRSALIARTPGICAVNTLPVPRIALILPRSSTHMRSAPYLNHTPTGTTYAAPSSRAPASNIALGPAGSSLRAPRRRRPVRVCTPTALLVSASPPLHVCADAVCALRRVATPIPPAHYATAPPIARATAACVDSGPRRTLNAPHPRRRCALSRRRHPHPRHASLARPASHPPIANSHAPSRHLPCTPRLARPQCPPSHAPQCPAPTRRATARSGRRTLAANDNTPARPNSPNLCAACLSTTSAPQVPALPVLVPVLAIAFPLSLAGSHLRSATACALANAAAPLSNFPRHRAAPVRTHRPLPFALALLAKESAPTPPLRIIPRPARAPRRRVCPPARASHAHAAFSMSNRTSAPPAPPAARWDSRAHTPPPRMSAVPSPPSHFRLARTAASHLHYAHPHCARRWTVVPRQTRLASGPSSRHPPRTPTANAAAASAHACTTIATGIAEVVHTPPPRESPPFAPHTRTRALMSCAAAHYNRRPIRTPPSRPCPPVPAAAAHSNRSHNRRAAPTRTAVVAAPYAAATRIPRLVLTPIPAADLLRRHARLAVRAASSALHSPALLAATVSSAFACAVTSPPHISAPHRAHPLRRLARTTPPARPCTRTHEPHDRGAQSYRLVATIAPRVRKASHAVTPGRPGCDRD</sequence>
<feature type="region of interest" description="Disordered" evidence="1">
    <location>
        <begin position="583"/>
        <end position="614"/>
    </location>
</feature>